<dbReference type="RefSeq" id="WP_118370171.1">
    <property type="nucleotide sequence ID" value="NZ_QROY01000002.1"/>
</dbReference>
<comment type="caution">
    <text evidence="1">The sequence shown here is derived from an EMBL/GenBank/DDBJ whole genome shotgun (WGS) entry which is preliminary data.</text>
</comment>
<proteinExistence type="predicted"/>
<gene>
    <name evidence="1" type="ORF">DW007_02890</name>
</gene>
<reference evidence="1 2" key="1">
    <citation type="submission" date="2018-08" db="EMBL/GenBank/DDBJ databases">
        <title>A genome reference for cultivated species of the human gut microbiota.</title>
        <authorList>
            <person name="Zou Y."/>
            <person name="Xue W."/>
            <person name="Luo G."/>
        </authorList>
    </citation>
    <scope>NUCLEOTIDE SEQUENCE [LARGE SCALE GENOMIC DNA]</scope>
    <source>
        <strain evidence="1 2">AF36-7BH</strain>
    </source>
</reference>
<evidence type="ECO:0000313" key="1">
    <source>
        <dbReference type="EMBL" id="RHL71108.1"/>
    </source>
</evidence>
<dbReference type="EMBL" id="QROY01000002">
    <property type="protein sequence ID" value="RHL71108.1"/>
    <property type="molecule type" value="Genomic_DNA"/>
</dbReference>
<dbReference type="AlphaFoldDB" id="A0A415MEH1"/>
<evidence type="ECO:0000313" key="2">
    <source>
        <dbReference type="Proteomes" id="UP000285201"/>
    </source>
</evidence>
<dbReference type="Proteomes" id="UP000285201">
    <property type="component" value="Unassembled WGS sequence"/>
</dbReference>
<dbReference type="GO" id="GO:0006352">
    <property type="term" value="P:DNA-templated transcription initiation"/>
    <property type="evidence" value="ECO:0007669"/>
    <property type="project" value="InterPro"/>
</dbReference>
<dbReference type="Gene3D" id="1.10.1740.10">
    <property type="match status" value="1"/>
</dbReference>
<name>A0A415MEH1_9FIRM</name>
<sequence length="213" mass="25442">MINEEMMRVINNNPEMMKIINDYSDNENKKLKRICHKIWHGKVEVSEYDDLYEVAMDCLMEAVVSFDQNKSRFETFLTGNIARKTSTWMRDNKYRLKRQNLLRDENGKLILDEKGNPQIIMNVSLDVNTDEVKSIKENLPSRENVEREIFTEEYTDKVELYLQQLPRKQERVARLLSQQYTKDEILKILHITANEYNDCLSGLRKYEYISLLF</sequence>
<protein>
    <submittedName>
        <fullName evidence="1">Uncharacterized protein</fullName>
    </submittedName>
</protein>
<dbReference type="SUPFAM" id="SSF88946">
    <property type="entry name" value="Sigma2 domain of RNA polymerase sigma factors"/>
    <property type="match status" value="1"/>
</dbReference>
<dbReference type="InterPro" id="IPR013325">
    <property type="entry name" value="RNA_pol_sigma_r2"/>
</dbReference>
<dbReference type="GO" id="GO:0003700">
    <property type="term" value="F:DNA-binding transcription factor activity"/>
    <property type="evidence" value="ECO:0007669"/>
    <property type="project" value="InterPro"/>
</dbReference>
<accession>A0A415MEH1</accession>
<organism evidence="1 2">
    <name type="scientific">Lachnospira eligens</name>
    <dbReference type="NCBI Taxonomy" id="39485"/>
    <lineage>
        <taxon>Bacteria</taxon>
        <taxon>Bacillati</taxon>
        <taxon>Bacillota</taxon>
        <taxon>Clostridia</taxon>
        <taxon>Lachnospirales</taxon>
        <taxon>Lachnospiraceae</taxon>
        <taxon>Lachnospira</taxon>
    </lineage>
</organism>